<proteinExistence type="predicted"/>
<evidence type="ECO:0008006" key="4">
    <source>
        <dbReference type="Google" id="ProtNLM"/>
    </source>
</evidence>
<feature type="region of interest" description="Disordered" evidence="1">
    <location>
        <begin position="54"/>
        <end position="292"/>
    </location>
</feature>
<evidence type="ECO:0000313" key="2">
    <source>
        <dbReference type="EMBL" id="GFJ85572.1"/>
    </source>
</evidence>
<reference evidence="2 3" key="2">
    <citation type="submission" date="2020-03" db="EMBL/GenBank/DDBJ databases">
        <authorList>
            <person name="Ichikawa N."/>
            <person name="Kimura A."/>
            <person name="Kitahashi Y."/>
            <person name="Uohara A."/>
        </authorList>
    </citation>
    <scope>NUCLEOTIDE SEQUENCE [LARGE SCALE GENOMIC DNA]</scope>
    <source>
        <strain evidence="2 3">NBRC 108639</strain>
    </source>
</reference>
<sequence>MSALTLMLMYASTHPWRSAAVSLFGAAGLALAIGLGTAMDTGAPALNLASDAAAMPSAKPLTAEPASTELDVPAADGVRVPASSPSDPSPVDPSPSDLALSDPALFGPTAPASSPSSPSPSPSLSEPSLSEPSLSEPSLSEPSTAEPSTDEPSTAEPVSPAGAAPEEAEPASPAGAAPEAAQEPAAVESVAAPTPTASNNQPMVGPPMPTNGDTDCADYTRQSFPIDPANDPNNLDADGDGIACEPPPGSRESEDLDCADVAERSFRIDPANDPNNFDADGDGIACEPPPGE</sequence>
<evidence type="ECO:0000256" key="1">
    <source>
        <dbReference type="SAM" id="MobiDB-lite"/>
    </source>
</evidence>
<feature type="compositionally biased region" description="Low complexity" evidence="1">
    <location>
        <begin position="94"/>
        <end position="147"/>
    </location>
</feature>
<comment type="caution">
    <text evidence="2">The sequence shown here is derived from an EMBL/GenBank/DDBJ whole genome shotgun (WGS) entry which is preliminary data.</text>
</comment>
<feature type="compositionally biased region" description="Low complexity" evidence="1">
    <location>
        <begin position="269"/>
        <end position="278"/>
    </location>
</feature>
<dbReference type="AlphaFoldDB" id="A0A6V8KK53"/>
<feature type="compositionally biased region" description="Low complexity" evidence="1">
    <location>
        <begin position="155"/>
        <end position="197"/>
    </location>
</feature>
<reference evidence="2 3" key="1">
    <citation type="submission" date="2020-03" db="EMBL/GenBank/DDBJ databases">
        <title>Whole genome shotgun sequence of Phytohabitans houttuyneae NBRC 108639.</title>
        <authorList>
            <person name="Komaki H."/>
            <person name="Tamura T."/>
        </authorList>
    </citation>
    <scope>NUCLEOTIDE SEQUENCE [LARGE SCALE GENOMIC DNA]</scope>
    <source>
        <strain evidence="2 3">NBRC 108639</strain>
    </source>
</reference>
<dbReference type="EMBL" id="BLPF01000004">
    <property type="protein sequence ID" value="GFJ85572.1"/>
    <property type="molecule type" value="Genomic_DNA"/>
</dbReference>
<dbReference type="Proteomes" id="UP000482800">
    <property type="component" value="Unassembled WGS sequence"/>
</dbReference>
<organism evidence="2 3">
    <name type="scientific">Phytohabitans houttuyneae</name>
    <dbReference type="NCBI Taxonomy" id="1076126"/>
    <lineage>
        <taxon>Bacteria</taxon>
        <taxon>Bacillati</taxon>
        <taxon>Actinomycetota</taxon>
        <taxon>Actinomycetes</taxon>
        <taxon>Micromonosporales</taxon>
        <taxon>Micromonosporaceae</taxon>
    </lineage>
</organism>
<protein>
    <recommendedName>
        <fullName evidence="4">Excalibur calcium-binding domain-containing protein</fullName>
    </recommendedName>
</protein>
<accession>A0A6V8KK53</accession>
<feature type="compositionally biased region" description="Low complexity" evidence="1">
    <location>
        <begin position="227"/>
        <end position="236"/>
    </location>
</feature>
<keyword evidence="3" id="KW-1185">Reference proteome</keyword>
<name>A0A6V8KK53_9ACTN</name>
<gene>
    <name evidence="2" type="ORF">Phou_097520</name>
</gene>
<evidence type="ECO:0000313" key="3">
    <source>
        <dbReference type="Proteomes" id="UP000482800"/>
    </source>
</evidence>